<gene>
    <name evidence="5" type="ORF">A2V97_02535</name>
</gene>
<accession>A0A1F7XMN8</accession>
<dbReference type="GO" id="GO:0016757">
    <property type="term" value="F:glycosyltransferase activity"/>
    <property type="evidence" value="ECO:0007669"/>
    <property type="project" value="UniProtKB-KW"/>
</dbReference>
<evidence type="ECO:0000259" key="4">
    <source>
        <dbReference type="Pfam" id="PF00535"/>
    </source>
</evidence>
<comment type="similarity">
    <text evidence="1">Belongs to the glycosyltransferase 2 family.</text>
</comment>
<dbReference type="SUPFAM" id="SSF53448">
    <property type="entry name" value="Nucleotide-diphospho-sugar transferases"/>
    <property type="match status" value="1"/>
</dbReference>
<dbReference type="AlphaFoldDB" id="A0A1F7XMN8"/>
<evidence type="ECO:0000256" key="1">
    <source>
        <dbReference type="ARBA" id="ARBA00006739"/>
    </source>
</evidence>
<keyword evidence="2" id="KW-0328">Glycosyltransferase</keyword>
<dbReference type="CDD" id="cd04186">
    <property type="entry name" value="GT_2_like_c"/>
    <property type="match status" value="1"/>
</dbReference>
<protein>
    <recommendedName>
        <fullName evidence="4">Glycosyltransferase 2-like domain-containing protein</fullName>
    </recommendedName>
</protein>
<keyword evidence="3" id="KW-0808">Transferase</keyword>
<dbReference type="PANTHER" id="PTHR43179:SF12">
    <property type="entry name" value="GALACTOFURANOSYLTRANSFERASE GLFT2"/>
    <property type="match status" value="1"/>
</dbReference>
<dbReference type="EMBL" id="MGFX01000003">
    <property type="protein sequence ID" value="OGM15535.1"/>
    <property type="molecule type" value="Genomic_DNA"/>
</dbReference>
<dbReference type="InterPro" id="IPR029044">
    <property type="entry name" value="Nucleotide-diphossugar_trans"/>
</dbReference>
<name>A0A1F7XMN8_9BACT</name>
<dbReference type="PANTHER" id="PTHR43179">
    <property type="entry name" value="RHAMNOSYLTRANSFERASE WBBL"/>
    <property type="match status" value="1"/>
</dbReference>
<dbReference type="Pfam" id="PF00535">
    <property type="entry name" value="Glycos_transf_2"/>
    <property type="match status" value="1"/>
</dbReference>
<evidence type="ECO:0000256" key="3">
    <source>
        <dbReference type="ARBA" id="ARBA00022679"/>
    </source>
</evidence>
<dbReference type="Gene3D" id="3.90.550.10">
    <property type="entry name" value="Spore Coat Polysaccharide Biosynthesis Protein SpsA, Chain A"/>
    <property type="match status" value="1"/>
</dbReference>
<feature type="domain" description="Glycosyltransferase 2-like" evidence="4">
    <location>
        <begin position="11"/>
        <end position="146"/>
    </location>
</feature>
<proteinExistence type="inferred from homology"/>
<dbReference type="Proteomes" id="UP000177382">
    <property type="component" value="Unassembled WGS sequence"/>
</dbReference>
<comment type="caution">
    <text evidence="5">The sequence shown here is derived from an EMBL/GenBank/DDBJ whole genome shotgun (WGS) entry which is preliminary data.</text>
</comment>
<organism evidence="5 6">
    <name type="scientific">Candidatus Woesebacteria bacterium RBG_16_42_24</name>
    <dbReference type="NCBI Taxonomy" id="1802485"/>
    <lineage>
        <taxon>Bacteria</taxon>
        <taxon>Candidatus Woeseibacteriota</taxon>
    </lineage>
</organism>
<dbReference type="InterPro" id="IPR001173">
    <property type="entry name" value="Glyco_trans_2-like"/>
</dbReference>
<evidence type="ECO:0000313" key="6">
    <source>
        <dbReference type="Proteomes" id="UP000177382"/>
    </source>
</evidence>
<reference evidence="5 6" key="1">
    <citation type="journal article" date="2016" name="Nat. Commun.">
        <title>Thousands of microbial genomes shed light on interconnected biogeochemical processes in an aquifer system.</title>
        <authorList>
            <person name="Anantharaman K."/>
            <person name="Brown C.T."/>
            <person name="Hug L.A."/>
            <person name="Sharon I."/>
            <person name="Castelle C.J."/>
            <person name="Probst A.J."/>
            <person name="Thomas B.C."/>
            <person name="Singh A."/>
            <person name="Wilkins M.J."/>
            <person name="Karaoz U."/>
            <person name="Brodie E.L."/>
            <person name="Williams K.H."/>
            <person name="Hubbard S.S."/>
            <person name="Banfield J.F."/>
        </authorList>
    </citation>
    <scope>NUCLEOTIDE SEQUENCE [LARGE SCALE GENOMIC DNA]</scope>
</reference>
<evidence type="ECO:0000256" key="2">
    <source>
        <dbReference type="ARBA" id="ARBA00022676"/>
    </source>
</evidence>
<dbReference type="STRING" id="1802485.A2V97_02535"/>
<sequence>MLKEDASGSVSIVIPSYNGQDLLAKNLPRVIQAAENPKNGIKEIIVVDDGSTDGSIGFVRKTFPEVKLVSHKTNKGFSSAVNSGVGKSSGEFVVLLNNDVYPNDNFLENILQFIVKDPDVFAVSFHQKGYGWARGRLQDGFVVHLPGSEDVSPHPTFFVNAGGGIYRKDLWTKLGGMDEKLFSPFYWEDVDISYRAAKRGFKLFWHPDGIVSANLSATVNKIPKKLVSRIQERNQLLFIWKNLTSKNLFKKHLSGLARRVIKHPGYLLIALTAISWLPKILKLRRKEIKESKVSDEAIFAGT</sequence>
<evidence type="ECO:0000313" key="5">
    <source>
        <dbReference type="EMBL" id="OGM15535.1"/>
    </source>
</evidence>